<proteinExistence type="inferred from homology"/>
<evidence type="ECO:0000256" key="1">
    <source>
        <dbReference type="ARBA" id="ARBA00001974"/>
    </source>
</evidence>
<evidence type="ECO:0000256" key="8">
    <source>
        <dbReference type="SAM" id="Phobius"/>
    </source>
</evidence>
<evidence type="ECO:0000259" key="9">
    <source>
        <dbReference type="Pfam" id="PF01494"/>
    </source>
</evidence>
<dbReference type="InterPro" id="IPR051205">
    <property type="entry name" value="UbiH/COQ6_monooxygenase"/>
</dbReference>
<sequence>MESASSNTAAPAALIVGAGIAGLAAAIALARAGARVTLLDARPAGLPSPNDRRTTAILDPGIGMLRAFGLWARLVPDSAPLARLRLVSQARRGQTSVTFEAAELGLEAFGWNVPNGLLRQVLETSARRLGVEIEAAAEVTGLDLALDEATLVLADGRRLKAGLVVAADGQNSRLRALAGIEVIQHSYDQAAIVTNFAHGRPHYDTSTELHRPGGPFTLVPMRGRRSSLVWGERRDDADRLMALPSEAFAAELEARVQPWLGHVREVAAPYRFDVASLRATRFTAPHFLLLGEAAHALSPVGAQGFNLSLRDVDVLGRLAAEWPSGLGGPDMLAAYEAMRAEDVLLRFTAIDGLTRLVNARFGPLQELRSQGLRLVGGLPPLRRFLMASLMRPARLPRPGLPTRPFRT</sequence>
<dbReference type="UniPathway" id="UPA00232"/>
<evidence type="ECO:0000313" key="11">
    <source>
        <dbReference type="Proteomes" id="UP000197065"/>
    </source>
</evidence>
<dbReference type="AlphaFoldDB" id="A0A212Q2Q8"/>
<keyword evidence="7" id="KW-0503">Monooxygenase</keyword>
<comment type="similarity">
    <text evidence="3">Belongs to the UbiH/COQ6 family.</text>
</comment>
<keyword evidence="6" id="KW-0560">Oxidoreductase</keyword>
<evidence type="ECO:0000256" key="3">
    <source>
        <dbReference type="ARBA" id="ARBA00005349"/>
    </source>
</evidence>
<dbReference type="InterPro" id="IPR036188">
    <property type="entry name" value="FAD/NAD-bd_sf"/>
</dbReference>
<dbReference type="PANTHER" id="PTHR43876:SF7">
    <property type="entry name" value="UBIQUINONE BIOSYNTHESIS MONOOXYGENASE COQ6, MITOCHONDRIAL"/>
    <property type="match status" value="1"/>
</dbReference>
<dbReference type="OrthoDB" id="9791689at2"/>
<organism evidence="10 11">
    <name type="scientific">Arboricoccus pini</name>
    <dbReference type="NCBI Taxonomy" id="1963835"/>
    <lineage>
        <taxon>Bacteria</taxon>
        <taxon>Pseudomonadati</taxon>
        <taxon>Pseudomonadota</taxon>
        <taxon>Alphaproteobacteria</taxon>
        <taxon>Geminicoccales</taxon>
        <taxon>Geminicoccaceae</taxon>
        <taxon>Arboricoccus</taxon>
    </lineage>
</organism>
<dbReference type="SUPFAM" id="SSF51905">
    <property type="entry name" value="FAD/NAD(P)-binding domain"/>
    <property type="match status" value="1"/>
</dbReference>
<evidence type="ECO:0000256" key="7">
    <source>
        <dbReference type="ARBA" id="ARBA00023033"/>
    </source>
</evidence>
<dbReference type="Gene3D" id="3.50.50.60">
    <property type="entry name" value="FAD/NAD(P)-binding domain"/>
    <property type="match status" value="2"/>
</dbReference>
<accession>A0A212Q2Q8</accession>
<feature type="transmembrane region" description="Helical" evidence="8">
    <location>
        <begin position="12"/>
        <end position="32"/>
    </location>
</feature>
<dbReference type="InterPro" id="IPR010971">
    <property type="entry name" value="UbiH/COQ6"/>
</dbReference>
<dbReference type="GO" id="GO:0004497">
    <property type="term" value="F:monooxygenase activity"/>
    <property type="evidence" value="ECO:0007669"/>
    <property type="project" value="UniProtKB-KW"/>
</dbReference>
<keyword evidence="4" id="KW-0285">Flavoprotein</keyword>
<dbReference type="PRINTS" id="PR00420">
    <property type="entry name" value="RNGMNOXGNASE"/>
</dbReference>
<dbReference type="GO" id="GO:0071949">
    <property type="term" value="F:FAD binding"/>
    <property type="evidence" value="ECO:0007669"/>
    <property type="project" value="InterPro"/>
</dbReference>
<dbReference type="InterPro" id="IPR002938">
    <property type="entry name" value="FAD-bd"/>
</dbReference>
<keyword evidence="8" id="KW-1133">Transmembrane helix</keyword>
<reference evidence="10 11" key="1">
    <citation type="submission" date="2017-06" db="EMBL/GenBank/DDBJ databases">
        <authorList>
            <person name="Kim H.J."/>
            <person name="Triplett B.A."/>
        </authorList>
    </citation>
    <scope>NUCLEOTIDE SEQUENCE [LARGE SCALE GENOMIC DNA]</scope>
    <source>
        <strain evidence="10 11">B29T1</strain>
    </source>
</reference>
<evidence type="ECO:0000256" key="2">
    <source>
        <dbReference type="ARBA" id="ARBA00004749"/>
    </source>
</evidence>
<dbReference type="EMBL" id="FYEH01000001">
    <property type="protein sequence ID" value="SNB53560.1"/>
    <property type="molecule type" value="Genomic_DNA"/>
</dbReference>
<dbReference type="GO" id="GO:0006744">
    <property type="term" value="P:ubiquinone biosynthetic process"/>
    <property type="evidence" value="ECO:0007669"/>
    <property type="project" value="UniProtKB-UniPathway"/>
</dbReference>
<keyword evidence="11" id="KW-1185">Reference proteome</keyword>
<dbReference type="GO" id="GO:0016705">
    <property type="term" value="F:oxidoreductase activity, acting on paired donors, with incorporation or reduction of molecular oxygen"/>
    <property type="evidence" value="ECO:0007669"/>
    <property type="project" value="InterPro"/>
</dbReference>
<evidence type="ECO:0000256" key="6">
    <source>
        <dbReference type="ARBA" id="ARBA00023002"/>
    </source>
</evidence>
<keyword evidence="5" id="KW-0274">FAD</keyword>
<dbReference type="RefSeq" id="WP_088559678.1">
    <property type="nucleotide sequence ID" value="NZ_FYEH01000001.1"/>
</dbReference>
<comment type="pathway">
    <text evidence="2">Cofactor biosynthesis; ubiquinone biosynthesis.</text>
</comment>
<keyword evidence="8" id="KW-0472">Membrane</keyword>
<name>A0A212Q2Q8_9PROT</name>
<evidence type="ECO:0000313" key="10">
    <source>
        <dbReference type="EMBL" id="SNB53560.1"/>
    </source>
</evidence>
<gene>
    <name evidence="10" type="ORF">SAMN07250955_101374</name>
</gene>
<dbReference type="PANTHER" id="PTHR43876">
    <property type="entry name" value="UBIQUINONE BIOSYNTHESIS MONOOXYGENASE COQ6, MITOCHONDRIAL"/>
    <property type="match status" value="1"/>
</dbReference>
<dbReference type="Pfam" id="PF01494">
    <property type="entry name" value="FAD_binding_3"/>
    <property type="match status" value="1"/>
</dbReference>
<dbReference type="NCBIfam" id="TIGR01988">
    <property type="entry name" value="Ubi-OHases"/>
    <property type="match status" value="1"/>
</dbReference>
<evidence type="ECO:0000256" key="4">
    <source>
        <dbReference type="ARBA" id="ARBA00022630"/>
    </source>
</evidence>
<dbReference type="Proteomes" id="UP000197065">
    <property type="component" value="Unassembled WGS sequence"/>
</dbReference>
<comment type="cofactor">
    <cofactor evidence="1">
        <name>FAD</name>
        <dbReference type="ChEBI" id="CHEBI:57692"/>
    </cofactor>
</comment>
<protein>
    <submittedName>
        <fullName evidence="10">2-octaprenyl-6-methoxyphenol hydroxylase</fullName>
    </submittedName>
</protein>
<feature type="domain" description="FAD-binding" evidence="9">
    <location>
        <begin position="13"/>
        <end position="340"/>
    </location>
</feature>
<evidence type="ECO:0000256" key="5">
    <source>
        <dbReference type="ARBA" id="ARBA00022827"/>
    </source>
</evidence>
<keyword evidence="8" id="KW-0812">Transmembrane</keyword>